<evidence type="ECO:0000256" key="7">
    <source>
        <dbReference type="ARBA" id="ARBA00024033"/>
    </source>
</evidence>
<protein>
    <submittedName>
        <fullName evidence="9">DUF2029 domain-containing protein</fullName>
    </submittedName>
</protein>
<dbReference type="Proteomes" id="UP001204376">
    <property type="component" value="Unassembled WGS sequence"/>
</dbReference>
<feature type="transmembrane region" description="Helical" evidence="8">
    <location>
        <begin position="191"/>
        <end position="209"/>
    </location>
</feature>
<dbReference type="Pfam" id="PF09594">
    <property type="entry name" value="GT87"/>
    <property type="match status" value="1"/>
</dbReference>
<comment type="similarity">
    <text evidence="7">Belongs to the glycosyltransferase 87 family.</text>
</comment>
<keyword evidence="3" id="KW-0808">Transferase</keyword>
<organism evidence="9 10">
    <name type="scientific">Mucilaginibacter aquariorum</name>
    <dbReference type="NCBI Taxonomy" id="2967225"/>
    <lineage>
        <taxon>Bacteria</taxon>
        <taxon>Pseudomonadati</taxon>
        <taxon>Bacteroidota</taxon>
        <taxon>Sphingobacteriia</taxon>
        <taxon>Sphingobacteriales</taxon>
        <taxon>Sphingobacteriaceae</taxon>
        <taxon>Mucilaginibacter</taxon>
    </lineage>
</organism>
<feature type="transmembrane region" description="Helical" evidence="8">
    <location>
        <begin position="93"/>
        <end position="114"/>
    </location>
</feature>
<keyword evidence="4 8" id="KW-0812">Transmembrane</keyword>
<dbReference type="EMBL" id="JANHOH010000007">
    <property type="protein sequence ID" value="MCQ6960457.1"/>
    <property type="molecule type" value="Genomic_DNA"/>
</dbReference>
<feature type="transmembrane region" description="Helical" evidence="8">
    <location>
        <begin position="260"/>
        <end position="277"/>
    </location>
</feature>
<feature type="transmembrane region" description="Helical" evidence="8">
    <location>
        <begin position="15"/>
        <end position="33"/>
    </location>
</feature>
<feature type="transmembrane region" description="Helical" evidence="8">
    <location>
        <begin position="361"/>
        <end position="381"/>
    </location>
</feature>
<reference evidence="9 10" key="1">
    <citation type="submission" date="2022-07" db="EMBL/GenBank/DDBJ databases">
        <title>Mucilaginibacter sp. JC4.</title>
        <authorList>
            <person name="Le V."/>
            <person name="Ko S.-R."/>
            <person name="Ahn C.-Y."/>
            <person name="Oh H.-M."/>
        </authorList>
    </citation>
    <scope>NUCLEOTIDE SEQUENCE [LARGE SCALE GENOMIC DNA]</scope>
    <source>
        <strain evidence="9 10">JC4</strain>
    </source>
</reference>
<gene>
    <name evidence="9" type="ORF">NPE20_20930</name>
</gene>
<keyword evidence="10" id="KW-1185">Reference proteome</keyword>
<evidence type="ECO:0000256" key="6">
    <source>
        <dbReference type="ARBA" id="ARBA00023136"/>
    </source>
</evidence>
<comment type="caution">
    <text evidence="9">The sequence shown here is derived from an EMBL/GenBank/DDBJ whole genome shotgun (WGS) entry which is preliminary data.</text>
</comment>
<sequence>MSEQLSPKKFLNLTGYQWTCILYVAVAIFCWQLKYFRHIDNNYLIFRTSFYHFRDHVNLYLHYPKEYYDVYIYGPAFTILIAPLALMPEWLGFFFWEVGNAAIFLWAINTLPFNNRTKTAILLLCAIEFANSSHYMQFNPTIAAIIILSFTFVRRKKAFWSTFFTVFGALMKIYPIVGLAFFVFSKNKVQYIIWSFVWLVILLCLPAIISGPEFLIQTYKDWFAALSSKNLTNQSLTTGFDWCIMGVTRRLFQDSSIPNWPFLLSGAAIFGASLLRFKQYVSLKFQLQVMCSLLLMVVIFSTASEHPTFIIATAGAVIYMMMQENPFTPFNIAMLVLLLVVTGLGPSDAFPKPARIWMQNYAIKAYPCIIIWFKIAWELLFKDFTHDKLPLEGQQPVAA</sequence>
<accession>A0ABT1T7M2</accession>
<comment type="subcellular location">
    <subcellularLocation>
        <location evidence="1">Cell membrane</location>
        <topology evidence="1">Multi-pass membrane protein</topology>
    </subcellularLocation>
</comment>
<evidence type="ECO:0000256" key="1">
    <source>
        <dbReference type="ARBA" id="ARBA00004651"/>
    </source>
</evidence>
<feature type="transmembrane region" description="Helical" evidence="8">
    <location>
        <begin position="135"/>
        <end position="153"/>
    </location>
</feature>
<evidence type="ECO:0000313" key="9">
    <source>
        <dbReference type="EMBL" id="MCQ6960457.1"/>
    </source>
</evidence>
<keyword evidence="2" id="KW-1003">Cell membrane</keyword>
<feature type="transmembrane region" description="Helical" evidence="8">
    <location>
        <begin position="328"/>
        <end position="349"/>
    </location>
</feature>
<feature type="transmembrane region" description="Helical" evidence="8">
    <location>
        <begin position="159"/>
        <end position="184"/>
    </location>
</feature>
<feature type="transmembrane region" description="Helical" evidence="8">
    <location>
        <begin position="70"/>
        <end position="87"/>
    </location>
</feature>
<keyword evidence="5 8" id="KW-1133">Transmembrane helix</keyword>
<dbReference type="RefSeq" id="WP_256540636.1">
    <property type="nucleotide sequence ID" value="NZ_JANHOH010000007.1"/>
</dbReference>
<evidence type="ECO:0000313" key="10">
    <source>
        <dbReference type="Proteomes" id="UP001204376"/>
    </source>
</evidence>
<evidence type="ECO:0000256" key="8">
    <source>
        <dbReference type="SAM" id="Phobius"/>
    </source>
</evidence>
<proteinExistence type="inferred from homology"/>
<dbReference type="InterPro" id="IPR018584">
    <property type="entry name" value="GT87"/>
</dbReference>
<evidence type="ECO:0000256" key="5">
    <source>
        <dbReference type="ARBA" id="ARBA00022989"/>
    </source>
</evidence>
<evidence type="ECO:0000256" key="2">
    <source>
        <dbReference type="ARBA" id="ARBA00022475"/>
    </source>
</evidence>
<evidence type="ECO:0000256" key="3">
    <source>
        <dbReference type="ARBA" id="ARBA00022679"/>
    </source>
</evidence>
<keyword evidence="6 8" id="KW-0472">Membrane</keyword>
<evidence type="ECO:0000256" key="4">
    <source>
        <dbReference type="ARBA" id="ARBA00022692"/>
    </source>
</evidence>
<name>A0ABT1T7M2_9SPHI</name>
<feature type="transmembrane region" description="Helical" evidence="8">
    <location>
        <begin position="289"/>
        <end position="322"/>
    </location>
</feature>